<dbReference type="Pfam" id="PF06713">
    <property type="entry name" value="bPH_4"/>
    <property type="match status" value="1"/>
</dbReference>
<evidence type="ECO:0000313" key="3">
    <source>
        <dbReference type="EMBL" id="KAB8125669.1"/>
    </source>
</evidence>
<feature type="transmembrane region" description="Helical" evidence="1">
    <location>
        <begin position="44"/>
        <end position="66"/>
    </location>
</feature>
<dbReference type="InterPro" id="IPR009589">
    <property type="entry name" value="PH_YyaB-like"/>
</dbReference>
<name>A0A7C8GQ46_9BACI</name>
<keyword evidence="4" id="KW-1185">Reference proteome</keyword>
<feature type="domain" description="Uncharacterized protein YyaB-like PH" evidence="2">
    <location>
        <begin position="63"/>
        <end position="139"/>
    </location>
</feature>
<proteinExistence type="predicted"/>
<organism evidence="3 4">
    <name type="scientific">Gracilibacillus oryzae</name>
    <dbReference type="NCBI Taxonomy" id="1672701"/>
    <lineage>
        <taxon>Bacteria</taxon>
        <taxon>Bacillati</taxon>
        <taxon>Bacillota</taxon>
        <taxon>Bacilli</taxon>
        <taxon>Bacillales</taxon>
        <taxon>Bacillaceae</taxon>
        <taxon>Gracilibacillus</taxon>
    </lineage>
</organism>
<dbReference type="EMBL" id="WEID01000131">
    <property type="protein sequence ID" value="KAB8125669.1"/>
    <property type="molecule type" value="Genomic_DNA"/>
</dbReference>
<keyword evidence="1" id="KW-0472">Membrane</keyword>
<dbReference type="GO" id="GO:0030153">
    <property type="term" value="P:bacteriocin immunity"/>
    <property type="evidence" value="ECO:0007669"/>
    <property type="project" value="InterPro"/>
</dbReference>
<protein>
    <submittedName>
        <fullName evidence="3">PH domain-containing protein</fullName>
    </submittedName>
</protein>
<dbReference type="RefSeq" id="WP_153407037.1">
    <property type="nucleotide sequence ID" value="NZ_ML762461.1"/>
</dbReference>
<comment type="caution">
    <text evidence="3">The sequence shown here is derived from an EMBL/GenBank/DDBJ whole genome shotgun (WGS) entry which is preliminary data.</text>
</comment>
<gene>
    <name evidence="3" type="ORF">F9U64_22040</name>
</gene>
<dbReference type="Proteomes" id="UP000480246">
    <property type="component" value="Unassembled WGS sequence"/>
</dbReference>
<accession>A0A7C8GQ46</accession>
<sequence>MIFRSKVDAFFIRFMTIILLILGAASFFPIFLEEGMALPEILTLIAVFLIVTSFLLWCVFSVKYAFYQDYLLVKGGPIRSRIRYEKITKAAPTNAVFAGYRILSARDGLEIFYKNAIFGSVKISPKEKEAFIDELKKRCPDARIEG</sequence>
<dbReference type="OrthoDB" id="2436858at2"/>
<reference evidence="3 4" key="1">
    <citation type="submission" date="2019-10" db="EMBL/GenBank/DDBJ databases">
        <title>Gracilibacillus sp. nov. isolated from rice seeds.</title>
        <authorList>
            <person name="He S."/>
        </authorList>
    </citation>
    <scope>NUCLEOTIDE SEQUENCE [LARGE SCALE GENOMIC DNA]</scope>
    <source>
        <strain evidence="3 4">TD8</strain>
    </source>
</reference>
<keyword evidence="1" id="KW-0812">Transmembrane</keyword>
<evidence type="ECO:0000313" key="4">
    <source>
        <dbReference type="Proteomes" id="UP000480246"/>
    </source>
</evidence>
<evidence type="ECO:0000259" key="2">
    <source>
        <dbReference type="Pfam" id="PF06713"/>
    </source>
</evidence>
<keyword evidence="1" id="KW-1133">Transmembrane helix</keyword>
<evidence type="ECO:0000256" key="1">
    <source>
        <dbReference type="SAM" id="Phobius"/>
    </source>
</evidence>
<dbReference type="AlphaFoldDB" id="A0A7C8GQ46"/>
<feature type="transmembrane region" description="Helical" evidence="1">
    <location>
        <begin position="12"/>
        <end position="32"/>
    </location>
</feature>